<dbReference type="PANTHER" id="PTHR33558">
    <property type="entry name" value="GLUTAREDOXIN-LIKE PROTEIN C5ORF63 HOMOLOG"/>
    <property type="match status" value="1"/>
</dbReference>
<comment type="caution">
    <text evidence="1">The sequence shown here is derived from an EMBL/GenBank/DDBJ whole genome shotgun (WGS) entry which is preliminary data.</text>
</comment>
<dbReference type="PANTHER" id="PTHR33558:SF1">
    <property type="entry name" value="GLUTAREDOXIN-LIKE PROTEIN C5ORF63 HOMOLOG"/>
    <property type="match status" value="1"/>
</dbReference>
<dbReference type="AlphaFoldDB" id="A0A2N0ZDR5"/>
<dbReference type="RefSeq" id="WP_066190046.1">
    <property type="nucleotide sequence ID" value="NZ_JAFDQP010000001.1"/>
</dbReference>
<accession>A0A2N0ZDR5</accession>
<dbReference type="Proteomes" id="UP000233343">
    <property type="component" value="Unassembled WGS sequence"/>
</dbReference>
<reference evidence="1 2" key="1">
    <citation type="journal article" date="2010" name="Int. J. Syst. Evol. Microbiol.">
        <title>Bacillus horneckiae sp. nov., isolated from a spacecraft-assembly clean room.</title>
        <authorList>
            <person name="Vaishampayan P."/>
            <person name="Probst A."/>
            <person name="Krishnamurthi S."/>
            <person name="Ghosh S."/>
            <person name="Osman S."/>
            <person name="McDowall A."/>
            <person name="Ruckmani A."/>
            <person name="Mayilraj S."/>
            <person name="Venkateswaran K."/>
        </authorList>
    </citation>
    <scope>NUCLEOTIDE SEQUENCE [LARGE SCALE GENOMIC DNA]</scope>
    <source>
        <strain evidence="2">1PO1SC</strain>
    </source>
</reference>
<dbReference type="Gene3D" id="3.40.30.10">
    <property type="entry name" value="Glutaredoxin"/>
    <property type="match status" value="1"/>
</dbReference>
<gene>
    <name evidence="1" type="ORF">CWS20_17565</name>
</gene>
<dbReference type="InterPro" id="IPR036249">
    <property type="entry name" value="Thioredoxin-like_sf"/>
</dbReference>
<organism evidence="1 2">
    <name type="scientific">Cytobacillus horneckiae</name>
    <dbReference type="NCBI Taxonomy" id="549687"/>
    <lineage>
        <taxon>Bacteria</taxon>
        <taxon>Bacillati</taxon>
        <taxon>Bacillota</taxon>
        <taxon>Bacilli</taxon>
        <taxon>Bacillales</taxon>
        <taxon>Bacillaceae</taxon>
        <taxon>Cytobacillus</taxon>
    </lineage>
</organism>
<protein>
    <submittedName>
        <fullName evidence="1">Glutaredoxin family protein</fullName>
    </submittedName>
</protein>
<keyword evidence="2" id="KW-1185">Reference proteome</keyword>
<dbReference type="EMBL" id="PISD01000039">
    <property type="protein sequence ID" value="PKG27662.1"/>
    <property type="molecule type" value="Genomic_DNA"/>
</dbReference>
<sequence length="81" mass="9489">MEMPILTLYTRTCCPLCEQAEKIIAQLKEEMDFSYVANEIDQSDEWTEKYGLMIPVIEINQMLVQYGQIDYFTIKEALEAN</sequence>
<dbReference type="InterPro" id="IPR052565">
    <property type="entry name" value="Glutaredoxin-like_YDR286C"/>
</dbReference>
<dbReference type="SUPFAM" id="SSF52833">
    <property type="entry name" value="Thioredoxin-like"/>
    <property type="match status" value="1"/>
</dbReference>
<evidence type="ECO:0000313" key="2">
    <source>
        <dbReference type="Proteomes" id="UP000233343"/>
    </source>
</evidence>
<proteinExistence type="predicted"/>
<name>A0A2N0ZDR5_9BACI</name>
<dbReference type="InterPro" id="IPR008554">
    <property type="entry name" value="Glutaredoxin-like"/>
</dbReference>
<evidence type="ECO:0000313" key="1">
    <source>
        <dbReference type="EMBL" id="PKG27662.1"/>
    </source>
</evidence>
<dbReference type="Pfam" id="PF05768">
    <property type="entry name" value="Glrx-like"/>
    <property type="match status" value="1"/>
</dbReference>